<protein>
    <submittedName>
        <fullName evidence="1">Uncharacterized protein</fullName>
    </submittedName>
</protein>
<organism evidence="1 2">
    <name type="scientific">Copranaerobaculum intestinale</name>
    <dbReference type="NCBI Taxonomy" id="2692629"/>
    <lineage>
        <taxon>Bacteria</taxon>
        <taxon>Bacillati</taxon>
        <taxon>Bacillota</taxon>
        <taxon>Erysipelotrichia</taxon>
        <taxon>Erysipelotrichales</taxon>
        <taxon>Erysipelotrichaceae</taxon>
        <taxon>Copranaerobaculum</taxon>
    </lineage>
</organism>
<comment type="caution">
    <text evidence="1">The sequence shown here is derived from an EMBL/GenBank/DDBJ whole genome shotgun (WGS) entry which is preliminary data.</text>
</comment>
<name>A0A6N8U3K1_9FIRM</name>
<dbReference type="Proteomes" id="UP000434036">
    <property type="component" value="Unassembled WGS sequence"/>
</dbReference>
<proteinExistence type="predicted"/>
<reference evidence="1 2" key="2">
    <citation type="submission" date="2020-01" db="EMBL/GenBank/DDBJ databases">
        <title>Clostridiaceae sp. nov. isolated from the gut of human by culturomics.</title>
        <authorList>
            <person name="Chang Y."/>
        </authorList>
    </citation>
    <scope>NUCLEOTIDE SEQUENCE [LARGE SCALE GENOMIC DNA]</scope>
    <source>
        <strain evidence="1 2">DONG20-135</strain>
    </source>
</reference>
<keyword evidence="2" id="KW-1185">Reference proteome</keyword>
<dbReference type="InterPro" id="IPR011067">
    <property type="entry name" value="Plasmid_toxin/cell-grow_inhib"/>
</dbReference>
<evidence type="ECO:0000313" key="2">
    <source>
        <dbReference type="Proteomes" id="UP000434036"/>
    </source>
</evidence>
<gene>
    <name evidence="1" type="ORF">GSF08_00805</name>
</gene>
<dbReference type="RefSeq" id="WP_160623977.1">
    <property type="nucleotide sequence ID" value="NZ_WUUQ01000001.1"/>
</dbReference>
<sequence>MEVKKLQALLKHPSTYQMKEVSAWPKLRRDYIEERSAEYEALPLREGVAKMISEQNFRDWSQCYSCMERGIHIAEGDVCFLDFGDAFINEAGFQHFGVILKIFHGKAFVIPMSSNAATYAQAYQEETGCGKKHLMQIGLIPGLVKESVLFMNDAKFINTARIIEVKAHIDVNSELFLRIKTRLLHFLE</sequence>
<dbReference type="EMBL" id="WUUQ01000001">
    <property type="protein sequence ID" value="MXQ72481.1"/>
    <property type="molecule type" value="Genomic_DNA"/>
</dbReference>
<dbReference type="Gene3D" id="2.30.30.110">
    <property type="match status" value="1"/>
</dbReference>
<accession>A0A6N8U3K1</accession>
<evidence type="ECO:0000313" key="1">
    <source>
        <dbReference type="EMBL" id="MXQ72481.1"/>
    </source>
</evidence>
<reference evidence="1 2" key="1">
    <citation type="submission" date="2019-12" db="EMBL/GenBank/DDBJ databases">
        <authorList>
            <person name="Yang R."/>
        </authorList>
    </citation>
    <scope>NUCLEOTIDE SEQUENCE [LARGE SCALE GENOMIC DNA]</scope>
    <source>
        <strain evidence="1 2">DONG20-135</strain>
    </source>
</reference>
<dbReference type="AlphaFoldDB" id="A0A6N8U3K1"/>